<evidence type="ECO:0000313" key="1">
    <source>
        <dbReference type="EMBL" id="JAG58510.1"/>
    </source>
</evidence>
<dbReference type="InterPro" id="IPR020234">
    <property type="entry name" value="Mite_allergen_group-7"/>
</dbReference>
<proteinExistence type="predicted"/>
<name>A0A0K8T030_LYGHE</name>
<dbReference type="Gene3D" id="3.15.10.50">
    <property type="match status" value="1"/>
</dbReference>
<dbReference type="InterPro" id="IPR038602">
    <property type="entry name" value="Mite_allergen_7_sf"/>
</dbReference>
<protein>
    <submittedName>
        <fullName evidence="1">Uncharacterized protein</fullName>
    </submittedName>
</protein>
<dbReference type="EMBL" id="GBRD01007311">
    <property type="protein sequence ID" value="JAG58510.1"/>
    <property type="molecule type" value="Transcribed_RNA"/>
</dbReference>
<dbReference type="Pfam" id="PF16984">
    <property type="entry name" value="Grp7_allergen"/>
    <property type="match status" value="1"/>
</dbReference>
<accession>A0A0K8T030</accession>
<sequence>MTSLYNWTPTVKFSPFYDMEKFVSLLCRVNSNEPIDVNGVVDKLLDSIRQLAIDHDMDEMPVPEVHEEWEETRGILRLKGCINCTNGRLRSLTSIQRTGDANLSKRGDHLVLKVLLGFCELELEYEKCQATLHRLSVTSGLRASVQSNSVDAEIKIRISGGELKATISHIFLAEFGKIRVHTGGGIFSKIKNRLLEVVARHFRTQIRQLVNERLEAYAKKAVSQVNFAALFR</sequence>
<organism evidence="1">
    <name type="scientific">Lygus hesperus</name>
    <name type="common">Western plant bug</name>
    <dbReference type="NCBI Taxonomy" id="30085"/>
    <lineage>
        <taxon>Eukaryota</taxon>
        <taxon>Metazoa</taxon>
        <taxon>Ecdysozoa</taxon>
        <taxon>Arthropoda</taxon>
        <taxon>Hexapoda</taxon>
        <taxon>Insecta</taxon>
        <taxon>Pterygota</taxon>
        <taxon>Neoptera</taxon>
        <taxon>Paraneoptera</taxon>
        <taxon>Hemiptera</taxon>
        <taxon>Heteroptera</taxon>
        <taxon>Panheteroptera</taxon>
        <taxon>Cimicomorpha</taxon>
        <taxon>Miridae</taxon>
        <taxon>Mirini</taxon>
        <taxon>Lygus</taxon>
    </lineage>
</organism>
<reference evidence="1" key="1">
    <citation type="submission" date="2014-09" db="EMBL/GenBank/DDBJ databases">
        <authorList>
            <person name="Magalhaes I.L.F."/>
            <person name="Oliveira U."/>
            <person name="Santos F.R."/>
            <person name="Vidigal T.H.D.A."/>
            <person name="Brescovit A.D."/>
            <person name="Santos A.J."/>
        </authorList>
    </citation>
    <scope>NUCLEOTIDE SEQUENCE</scope>
</reference>
<dbReference type="AlphaFoldDB" id="A0A0K8T030"/>